<proteinExistence type="predicted"/>
<reference evidence="3 4" key="1">
    <citation type="submission" date="2021-01" db="EMBL/GenBank/DDBJ databases">
        <title>Whole genome shotgun sequence of Catellatospora bangladeshensis NBRC 107357.</title>
        <authorList>
            <person name="Komaki H."/>
            <person name="Tamura T."/>
        </authorList>
    </citation>
    <scope>NUCLEOTIDE SEQUENCE [LARGE SCALE GENOMIC DNA]</scope>
    <source>
        <strain evidence="3 4">NBRC 107357</strain>
    </source>
</reference>
<keyword evidence="1" id="KW-0812">Transmembrane</keyword>
<organism evidence="3 4">
    <name type="scientific">Catellatospora bangladeshensis</name>
    <dbReference type="NCBI Taxonomy" id="310355"/>
    <lineage>
        <taxon>Bacteria</taxon>
        <taxon>Bacillati</taxon>
        <taxon>Actinomycetota</taxon>
        <taxon>Actinomycetes</taxon>
        <taxon>Micromonosporales</taxon>
        <taxon>Micromonosporaceae</taxon>
        <taxon>Catellatospora</taxon>
    </lineage>
</organism>
<dbReference type="NCBIfam" id="TIGR01167">
    <property type="entry name" value="LPXTG_anchor"/>
    <property type="match status" value="1"/>
</dbReference>
<accession>A0A8J3NMJ1</accession>
<keyword evidence="1" id="KW-0472">Membrane</keyword>
<dbReference type="Proteomes" id="UP000601223">
    <property type="component" value="Unassembled WGS sequence"/>
</dbReference>
<protein>
    <recommendedName>
        <fullName evidence="5">LPXTG cell wall anchor domain-containing protein</fullName>
    </recommendedName>
</protein>
<sequence length="589" mass="61625">MKRPLFRRLLAVTGSAALGLMGAVALASPAQAHHTTISGVAQCTPSEWVITWTVENWETEMTATIDVTADPNTPITNIVDGATLPKSTKKNNKWTYGKLVGEQRVPLSTDEAELTVKGTWTNGNKATNKGSVDLDADKCGEHKAGITGSAVCDPETGSWNVTWLVSNKHYSDEATASVITQNGPDSERSAVKKANGQWQTLANENVIKGLKDGDKIAGGKTVEATQVVEGSALAARLKVELEWKRNRFQTKTDTEVHVVNFSGSCVKNAPKPSVTFASDCTGVVTVTLINAEGATKAASFEVKGAGDWTSGPVEVTAGNTVVVTVPASASSSITVTESGNAVEKGTYSWTDSPACHPVEITSDQTCDKLTVTITNPAGGAEATVVLTPVAGSTPAASEQALKDRSDDAISKTVAPGTSVTVEFEVGENGLVVHVAVNGEQRGSITWEKPAGCEPIGGEVTDTCEGLVFDLNNPQDGSKTDVVLTPSTGDAVSFTLNPGDSKKVEFKATGDELKVTVSLNGKVVDEVEWVKPEGCTEPSPSPSASPSPEPGLPVTGTNVTIFVISGLLLVALGFAVYMMARRRRLNLTDV</sequence>
<keyword evidence="2" id="KW-0732">Signal</keyword>
<evidence type="ECO:0000313" key="4">
    <source>
        <dbReference type="Proteomes" id="UP000601223"/>
    </source>
</evidence>
<evidence type="ECO:0008006" key="5">
    <source>
        <dbReference type="Google" id="ProtNLM"/>
    </source>
</evidence>
<evidence type="ECO:0000313" key="3">
    <source>
        <dbReference type="EMBL" id="GIF83810.1"/>
    </source>
</evidence>
<evidence type="ECO:0000256" key="2">
    <source>
        <dbReference type="SAM" id="SignalP"/>
    </source>
</evidence>
<dbReference type="EMBL" id="BONF01000031">
    <property type="protein sequence ID" value="GIF83810.1"/>
    <property type="molecule type" value="Genomic_DNA"/>
</dbReference>
<dbReference type="RefSeq" id="WP_203751132.1">
    <property type="nucleotide sequence ID" value="NZ_BONF01000031.1"/>
</dbReference>
<name>A0A8J3NMJ1_9ACTN</name>
<evidence type="ECO:0000256" key="1">
    <source>
        <dbReference type="SAM" id="Phobius"/>
    </source>
</evidence>
<keyword evidence="1" id="KW-1133">Transmembrane helix</keyword>
<gene>
    <name evidence="3" type="ORF">Cba03nite_51590</name>
</gene>
<feature type="chain" id="PRO_5035147526" description="LPXTG cell wall anchor domain-containing protein" evidence="2">
    <location>
        <begin position="33"/>
        <end position="589"/>
    </location>
</feature>
<feature type="signal peptide" evidence="2">
    <location>
        <begin position="1"/>
        <end position="32"/>
    </location>
</feature>
<keyword evidence="4" id="KW-1185">Reference proteome</keyword>
<dbReference type="AlphaFoldDB" id="A0A8J3NMJ1"/>
<comment type="caution">
    <text evidence="3">The sequence shown here is derived from an EMBL/GenBank/DDBJ whole genome shotgun (WGS) entry which is preliminary data.</text>
</comment>
<feature type="transmembrane region" description="Helical" evidence="1">
    <location>
        <begin position="558"/>
        <end position="579"/>
    </location>
</feature>